<feature type="signal peptide" evidence="1">
    <location>
        <begin position="1"/>
        <end position="17"/>
    </location>
</feature>
<keyword evidence="1" id="KW-0732">Signal</keyword>
<sequence length="82" mass="8655">MLAKIMMMLLATMLAVAVMMVVVMATATVVSLKTMIAGSRTLADTSGGWLSVGRDASSFADAMRHRMAPGPPLAAFLRNALR</sequence>
<proteinExistence type="predicted"/>
<evidence type="ECO:0000256" key="1">
    <source>
        <dbReference type="SAM" id="SignalP"/>
    </source>
</evidence>
<feature type="chain" id="PRO_5014643356" evidence="1">
    <location>
        <begin position="18"/>
        <end position="82"/>
    </location>
</feature>
<dbReference type="EMBL" id="GGFL01015807">
    <property type="protein sequence ID" value="MBW79985.1"/>
    <property type="molecule type" value="Transcribed_RNA"/>
</dbReference>
<accession>A0A2M4DR00</accession>
<name>A0A2M4DR00_ANODA</name>
<reference evidence="2" key="1">
    <citation type="submission" date="2018-01" db="EMBL/GenBank/DDBJ databases">
        <title>An insight into the sialome of Amazonian anophelines.</title>
        <authorList>
            <person name="Ribeiro J.M."/>
            <person name="Scarpassa V."/>
            <person name="Calvo E."/>
        </authorList>
    </citation>
    <scope>NUCLEOTIDE SEQUENCE</scope>
</reference>
<dbReference type="AlphaFoldDB" id="A0A2M4DR00"/>
<evidence type="ECO:0000313" key="2">
    <source>
        <dbReference type="EMBL" id="MBW79985.1"/>
    </source>
</evidence>
<protein>
    <submittedName>
        <fullName evidence="2">Putative secreted protein</fullName>
    </submittedName>
</protein>
<organism evidence="2">
    <name type="scientific">Anopheles darlingi</name>
    <name type="common">Mosquito</name>
    <dbReference type="NCBI Taxonomy" id="43151"/>
    <lineage>
        <taxon>Eukaryota</taxon>
        <taxon>Metazoa</taxon>
        <taxon>Ecdysozoa</taxon>
        <taxon>Arthropoda</taxon>
        <taxon>Hexapoda</taxon>
        <taxon>Insecta</taxon>
        <taxon>Pterygota</taxon>
        <taxon>Neoptera</taxon>
        <taxon>Endopterygota</taxon>
        <taxon>Diptera</taxon>
        <taxon>Nematocera</taxon>
        <taxon>Culicoidea</taxon>
        <taxon>Culicidae</taxon>
        <taxon>Anophelinae</taxon>
        <taxon>Anopheles</taxon>
    </lineage>
</organism>